<dbReference type="RefSeq" id="WP_265961081.1">
    <property type="nucleotide sequence ID" value="NZ_JAPEVI010000002.1"/>
</dbReference>
<feature type="domain" description="Xylose isomerase-like TIM barrel" evidence="2">
    <location>
        <begin position="24"/>
        <end position="265"/>
    </location>
</feature>
<dbReference type="Pfam" id="PF01261">
    <property type="entry name" value="AP_endonuc_2"/>
    <property type="match status" value="1"/>
</dbReference>
<dbReference type="GO" id="GO:0016853">
    <property type="term" value="F:isomerase activity"/>
    <property type="evidence" value="ECO:0007669"/>
    <property type="project" value="UniProtKB-KW"/>
</dbReference>
<dbReference type="PANTHER" id="PTHR43489">
    <property type="entry name" value="ISOMERASE"/>
    <property type="match status" value="1"/>
</dbReference>
<organism evidence="3 4">
    <name type="scientific">Roseibium salinum</name>
    <dbReference type="NCBI Taxonomy" id="1604349"/>
    <lineage>
        <taxon>Bacteria</taxon>
        <taxon>Pseudomonadati</taxon>
        <taxon>Pseudomonadota</taxon>
        <taxon>Alphaproteobacteria</taxon>
        <taxon>Hyphomicrobiales</taxon>
        <taxon>Stappiaceae</taxon>
        <taxon>Roseibium</taxon>
    </lineage>
</organism>
<dbReference type="InterPro" id="IPR050417">
    <property type="entry name" value="Sugar_Epim/Isomerase"/>
</dbReference>
<dbReference type="InterPro" id="IPR036237">
    <property type="entry name" value="Xyl_isomerase-like_sf"/>
</dbReference>
<keyword evidence="1 3" id="KW-0413">Isomerase</keyword>
<name>A0ABT3QWR7_9HYPH</name>
<evidence type="ECO:0000256" key="1">
    <source>
        <dbReference type="ARBA" id="ARBA00023235"/>
    </source>
</evidence>
<gene>
    <name evidence="3" type="ORF">ON753_03020</name>
</gene>
<dbReference type="PANTHER" id="PTHR43489:SF7">
    <property type="entry name" value="3-DEHYDRO-D-GULOSIDE 4-EPIMERASE-RELATED"/>
    <property type="match status" value="1"/>
</dbReference>
<dbReference type="Proteomes" id="UP001300261">
    <property type="component" value="Unassembled WGS sequence"/>
</dbReference>
<dbReference type="InterPro" id="IPR013022">
    <property type="entry name" value="Xyl_isomerase-like_TIM-brl"/>
</dbReference>
<accession>A0ABT3QWR7</accession>
<dbReference type="EMBL" id="JAPEVI010000002">
    <property type="protein sequence ID" value="MCX2721380.1"/>
    <property type="molecule type" value="Genomic_DNA"/>
</dbReference>
<evidence type="ECO:0000313" key="3">
    <source>
        <dbReference type="EMBL" id="MCX2721380.1"/>
    </source>
</evidence>
<dbReference type="Gene3D" id="3.20.20.150">
    <property type="entry name" value="Divalent-metal-dependent TIM barrel enzymes"/>
    <property type="match status" value="1"/>
</dbReference>
<evidence type="ECO:0000259" key="2">
    <source>
        <dbReference type="Pfam" id="PF01261"/>
    </source>
</evidence>
<dbReference type="SUPFAM" id="SSF51658">
    <property type="entry name" value="Xylose isomerase-like"/>
    <property type="match status" value="1"/>
</dbReference>
<comment type="caution">
    <text evidence="3">The sequence shown here is derived from an EMBL/GenBank/DDBJ whole genome shotgun (WGS) entry which is preliminary data.</text>
</comment>
<keyword evidence="4" id="KW-1185">Reference proteome</keyword>
<evidence type="ECO:0000313" key="4">
    <source>
        <dbReference type="Proteomes" id="UP001300261"/>
    </source>
</evidence>
<reference evidence="3 4" key="1">
    <citation type="journal article" date="2016" name="Int. J. Syst. Evol. Microbiol.">
        <title>Labrenzia salina sp. nov., isolated from the rhizosphere of the halophyte Arthrocnemum macrostachyum.</title>
        <authorList>
            <person name="Camacho M."/>
            <person name="Redondo-Gomez S."/>
            <person name="Rodriguez-Llorente I."/>
            <person name="Rohde M."/>
            <person name="Sproer C."/>
            <person name="Schumann P."/>
            <person name="Klenk H.P."/>
            <person name="Montero-Calasanz M.D.C."/>
        </authorList>
    </citation>
    <scope>NUCLEOTIDE SEQUENCE [LARGE SCALE GENOMIC DNA]</scope>
    <source>
        <strain evidence="3 4">DSM 29163</strain>
    </source>
</reference>
<protein>
    <submittedName>
        <fullName evidence="3">Sugar phosphate isomerase/epimerase</fullName>
    </submittedName>
</protein>
<sequence>MTNPIGIISMQFVRPFTRADLGLFQHIRDLGFDFVELLVPEREDDLDLEETAKALGDANLDVVLAARVNLKRSIASEDAGCRQGGLDYLNYCVDVASALGARIIGGPLYGEPLVFAGRAPTPWTDEEIRRRAERTIEGLADAAPAAARAGCVFALEALNRFETDIVSTTAQAINVADAVNNPGLGLVLDTFHMNMEERSIADAIRTAGPRVVHFQANENHRGFPGTGHLDWPVIMKALADIGYRGPISLEPFRRNDDRVGLPIAHWRAPREDETGKLTAGLALIRSCLAMAEAAQ</sequence>
<proteinExistence type="predicted"/>